<keyword evidence="2" id="KW-1185">Reference proteome</keyword>
<comment type="caution">
    <text evidence="1">The sequence shown here is derived from an EMBL/GenBank/DDBJ whole genome shotgun (WGS) entry which is preliminary data.</text>
</comment>
<evidence type="ECO:0000313" key="1">
    <source>
        <dbReference type="EMBL" id="OCQ54635.1"/>
    </source>
</evidence>
<dbReference type="PATRIC" id="fig|286156.4.peg.254"/>
<sequence>MVEQQYFIGVYVGSASVRTAVFDHVPRPAEI</sequence>
<accession>A0A1C0U9S2</accession>
<dbReference type="AlphaFoldDB" id="A0A1C0U9S2"/>
<dbReference type="Proteomes" id="UP000093476">
    <property type="component" value="Unassembled WGS sequence"/>
</dbReference>
<organism evidence="1 2">
    <name type="scientific">Photorhabdus australis subsp. thailandensis</name>
    <dbReference type="NCBI Taxonomy" id="2805096"/>
    <lineage>
        <taxon>Bacteria</taxon>
        <taxon>Pseudomonadati</taxon>
        <taxon>Pseudomonadota</taxon>
        <taxon>Gammaproteobacteria</taxon>
        <taxon>Enterobacterales</taxon>
        <taxon>Morganellaceae</taxon>
        <taxon>Photorhabdus</taxon>
    </lineage>
</organism>
<proteinExistence type="predicted"/>
<protein>
    <submittedName>
        <fullName evidence="1">Uncharacterized protein</fullName>
    </submittedName>
</protein>
<evidence type="ECO:0000313" key="2">
    <source>
        <dbReference type="Proteomes" id="UP000093476"/>
    </source>
</evidence>
<gene>
    <name evidence="1" type="ORF">Ppb6_00204</name>
</gene>
<reference evidence="1 2" key="1">
    <citation type="submission" date="2015-12" db="EMBL/GenBank/DDBJ databases">
        <title>Genome comparisons provide insights into the role of secondary metabolites in the pathogenic phase of the Photorhabdus life cycle.</title>
        <authorList>
            <person name="Tobias N.J."/>
            <person name="Mishra B."/>
            <person name="Gupta D.K."/>
            <person name="Thines M."/>
            <person name="Stinear T.P."/>
            <person name="Bode H.B."/>
        </authorList>
    </citation>
    <scope>NUCLEOTIDE SEQUENCE [LARGE SCALE GENOMIC DNA]</scope>
    <source>
        <strain evidence="1 2">PB68.1</strain>
    </source>
</reference>
<dbReference type="EMBL" id="LOMY01000010">
    <property type="protein sequence ID" value="OCQ54635.1"/>
    <property type="molecule type" value="Genomic_DNA"/>
</dbReference>
<name>A0A1C0U9S2_9GAMM</name>